<feature type="region of interest" description="Disordered" evidence="1">
    <location>
        <begin position="1"/>
        <end position="59"/>
    </location>
</feature>
<proteinExistence type="predicted"/>
<dbReference type="KEGG" id="sfeu:IM697_25125"/>
<dbReference type="Proteomes" id="UP000594205">
    <property type="component" value="Chromosome"/>
</dbReference>
<evidence type="ECO:0000313" key="3">
    <source>
        <dbReference type="Proteomes" id="UP000594205"/>
    </source>
</evidence>
<sequence length="59" mass="6455">MENDKPARPPRGRAAESRPLAAPRLPARPYMAHRHRATPATTPTTVRRARSASGSRRAA</sequence>
<feature type="compositionally biased region" description="Low complexity" evidence="1">
    <location>
        <begin position="17"/>
        <end position="29"/>
    </location>
</feature>
<organism evidence="2 3">
    <name type="scientific">Streptomyces ferrugineus</name>
    <dbReference type="NCBI Taxonomy" id="1413221"/>
    <lineage>
        <taxon>Bacteria</taxon>
        <taxon>Bacillati</taxon>
        <taxon>Actinomycetota</taxon>
        <taxon>Actinomycetes</taxon>
        <taxon>Kitasatosporales</taxon>
        <taxon>Streptomycetaceae</taxon>
        <taxon>Streptomyces</taxon>
    </lineage>
</organism>
<reference evidence="2 3" key="1">
    <citation type="submission" date="2020-10" db="EMBL/GenBank/DDBJ databases">
        <title>Streptomyces ferrugineus complate genome analysis.</title>
        <authorList>
            <person name="Anwar N."/>
        </authorList>
    </citation>
    <scope>NUCLEOTIDE SEQUENCE [LARGE SCALE GENOMIC DNA]</scope>
    <source>
        <strain evidence="2 3">CCTCC AA2014009</strain>
    </source>
</reference>
<gene>
    <name evidence="2" type="ORF">IM697_25125</name>
</gene>
<dbReference type="RefSeq" id="WP_194038367.1">
    <property type="nucleotide sequence ID" value="NZ_CP063373.1"/>
</dbReference>
<keyword evidence="3" id="KW-1185">Reference proteome</keyword>
<protein>
    <submittedName>
        <fullName evidence="2">Uncharacterized protein</fullName>
    </submittedName>
</protein>
<accession>A0A7M2SAV3</accession>
<evidence type="ECO:0000256" key="1">
    <source>
        <dbReference type="SAM" id="MobiDB-lite"/>
    </source>
</evidence>
<dbReference type="EMBL" id="CP063373">
    <property type="protein sequence ID" value="QOV33490.1"/>
    <property type="molecule type" value="Genomic_DNA"/>
</dbReference>
<evidence type="ECO:0000313" key="2">
    <source>
        <dbReference type="EMBL" id="QOV33490.1"/>
    </source>
</evidence>
<feature type="compositionally biased region" description="Low complexity" evidence="1">
    <location>
        <begin position="38"/>
        <end position="59"/>
    </location>
</feature>
<name>A0A7M2SAV3_9ACTN</name>
<dbReference type="AlphaFoldDB" id="A0A7M2SAV3"/>